<gene>
    <name evidence="1" type="ORF">HK439_23625</name>
</gene>
<sequence>MPFSTENKQPQAVFAPASRISNGWLTARMRIKTICVAIALMLTASPAFAKSTGWQSMKEFRKSVEKLISTGYAPTRFSVRMKGSKPEFNAVFSNKSFFSYSFTVHDSRDSAEAEIELHRDPGPGMIDKLCLANFARAQGAGKEYWIIYLVDPKQSGYRCKKMPSS</sequence>
<dbReference type="EMBL" id="JABFCZ010000033">
    <property type="protein sequence ID" value="MBD1549263.1"/>
    <property type="molecule type" value="Genomic_DNA"/>
</dbReference>
<protein>
    <submittedName>
        <fullName evidence="1">Uncharacterized protein</fullName>
    </submittedName>
</protein>
<comment type="caution">
    <text evidence="1">The sequence shown here is derived from an EMBL/GenBank/DDBJ whole genome shotgun (WGS) entry which is preliminary data.</text>
</comment>
<dbReference type="Proteomes" id="UP000598467">
    <property type="component" value="Unassembled WGS sequence"/>
</dbReference>
<dbReference type="AlphaFoldDB" id="A0A926S752"/>
<reference evidence="1" key="1">
    <citation type="submission" date="2020-05" db="EMBL/GenBank/DDBJ databases">
        <title>Identification of trans-AT polyketide cluster in two marine bacteria, producers of a novel glutaramide-containing polyketide sesbanimide D and analogs.</title>
        <authorList>
            <person name="Kacar D."/>
            <person name="Rodriguez P."/>
            <person name="Canedo L."/>
            <person name="Gonzalez E."/>
            <person name="Galan B."/>
            <person name="De La Calle F."/>
            <person name="Garcia J.L."/>
        </authorList>
    </citation>
    <scope>NUCLEOTIDE SEQUENCE</scope>
    <source>
        <strain evidence="1">PHM038</strain>
    </source>
</reference>
<evidence type="ECO:0000313" key="1">
    <source>
        <dbReference type="EMBL" id="MBD1549263.1"/>
    </source>
</evidence>
<organism evidence="1 2">
    <name type="scientific">Roseibium aggregatum</name>
    <dbReference type="NCBI Taxonomy" id="187304"/>
    <lineage>
        <taxon>Bacteria</taxon>
        <taxon>Pseudomonadati</taxon>
        <taxon>Pseudomonadota</taxon>
        <taxon>Alphaproteobacteria</taxon>
        <taxon>Hyphomicrobiales</taxon>
        <taxon>Stappiaceae</taxon>
        <taxon>Roseibium</taxon>
    </lineage>
</organism>
<evidence type="ECO:0000313" key="2">
    <source>
        <dbReference type="Proteomes" id="UP000598467"/>
    </source>
</evidence>
<proteinExistence type="predicted"/>
<name>A0A926S752_9HYPH</name>
<dbReference type="RefSeq" id="WP_190293951.1">
    <property type="nucleotide sequence ID" value="NZ_JABFCZ010000033.1"/>
</dbReference>
<accession>A0A926S752</accession>